<protein>
    <recommendedName>
        <fullName evidence="3">Heterokaryon incompatibility domain-containing protein</fullName>
    </recommendedName>
</protein>
<name>A0A2A9PPE5_OPHUN</name>
<gene>
    <name evidence="1" type="ORF">XA68_16667</name>
</gene>
<comment type="caution">
    <text evidence="1">The sequence shown here is derived from an EMBL/GenBank/DDBJ whole genome shotgun (WGS) entry which is preliminary data.</text>
</comment>
<dbReference type="PANTHER" id="PTHR33112">
    <property type="entry name" value="DOMAIN PROTEIN, PUTATIVE-RELATED"/>
    <property type="match status" value="1"/>
</dbReference>
<evidence type="ECO:0000313" key="1">
    <source>
        <dbReference type="EMBL" id="PFH63228.1"/>
    </source>
</evidence>
<reference evidence="1 2" key="1">
    <citation type="journal article" date="2015" name="BMC Genomics">
        <title>Gene expression during zombie ant biting behavior reflects the complexity underlying fungal parasitic behavioral manipulation.</title>
        <authorList>
            <person name="de Bekker C."/>
            <person name="Ohm R.A."/>
            <person name="Loreto R.G."/>
            <person name="Sebastian A."/>
            <person name="Albert I."/>
            <person name="Merrow M."/>
            <person name="Brachmann A."/>
            <person name="Hughes D.P."/>
        </authorList>
    </citation>
    <scope>NUCLEOTIDE SEQUENCE [LARGE SCALE GENOMIC DNA]</scope>
    <source>
        <strain evidence="1 2">SC16a</strain>
    </source>
</reference>
<evidence type="ECO:0008006" key="3">
    <source>
        <dbReference type="Google" id="ProtNLM"/>
    </source>
</evidence>
<reference evidence="1 2" key="2">
    <citation type="journal article" date="2017" name="Sci. Rep.">
        <title>Ant-infecting Ophiocordyceps genomes reveal a high diversity of potential behavioral manipulation genes and a possible major role for enterotoxins.</title>
        <authorList>
            <person name="de Bekker C."/>
            <person name="Ohm R.A."/>
            <person name="Evans H.C."/>
            <person name="Brachmann A."/>
            <person name="Hughes D.P."/>
        </authorList>
    </citation>
    <scope>NUCLEOTIDE SEQUENCE [LARGE SCALE GENOMIC DNA]</scope>
    <source>
        <strain evidence="1 2">SC16a</strain>
    </source>
</reference>
<keyword evidence="2" id="KW-1185">Reference proteome</keyword>
<proteinExistence type="predicted"/>
<sequence length="296" mass="32665">MTFHPPITRRAVAYLSQSLDVVARMDQASDQLTETSNKQEIFRNAFIGIAALGSTSSSSGLFSIRDPALMAPTVFDLPVDAAGTTLPPDGCKRAFQVDPLSRNVRAVQERLLVPRMVHFGRSMIFWDWRAWPDVVRQVFADWFIILETYTGCALTSAEEKLLGLAGIAQDMKSLLREHHVGKTSHVTGLWEAMLPGGLLWNMRGRGRRPSVYRAPSWSWGAVEGTINFHDRTPEEASQGLLCKLARAATTPRGVDETGEVMEGTIFLRGKLAVGKVHFGKTALIKSLREEDGGTKL</sequence>
<evidence type="ECO:0000313" key="2">
    <source>
        <dbReference type="Proteomes" id="UP000037136"/>
    </source>
</evidence>
<dbReference type="EMBL" id="LAZP02000006">
    <property type="protein sequence ID" value="PFH63228.1"/>
    <property type="molecule type" value="Genomic_DNA"/>
</dbReference>
<dbReference type="STRING" id="268505.A0A2A9PPE5"/>
<dbReference type="Proteomes" id="UP000037136">
    <property type="component" value="Unassembled WGS sequence"/>
</dbReference>
<dbReference type="AlphaFoldDB" id="A0A2A9PPE5"/>
<organism evidence="1 2">
    <name type="scientific">Ophiocordyceps unilateralis</name>
    <name type="common">Zombie-ant fungus</name>
    <name type="synonym">Torrubia unilateralis</name>
    <dbReference type="NCBI Taxonomy" id="268505"/>
    <lineage>
        <taxon>Eukaryota</taxon>
        <taxon>Fungi</taxon>
        <taxon>Dikarya</taxon>
        <taxon>Ascomycota</taxon>
        <taxon>Pezizomycotina</taxon>
        <taxon>Sordariomycetes</taxon>
        <taxon>Hypocreomycetidae</taxon>
        <taxon>Hypocreales</taxon>
        <taxon>Ophiocordycipitaceae</taxon>
        <taxon>Ophiocordyceps</taxon>
    </lineage>
</organism>
<dbReference type="PANTHER" id="PTHR33112:SF15">
    <property type="entry name" value="HETEROKARYON INCOMPATIBILITY DOMAIN-CONTAINING PROTEIN"/>
    <property type="match status" value="1"/>
</dbReference>
<accession>A0A2A9PPE5</accession>
<dbReference type="OrthoDB" id="4928203at2759"/>